<dbReference type="STRING" id="1123402.SAMN02583745_02765"/>
<dbReference type="SUPFAM" id="SSF56436">
    <property type="entry name" value="C-type lectin-like"/>
    <property type="match status" value="1"/>
</dbReference>
<feature type="region of interest" description="Disordered" evidence="1">
    <location>
        <begin position="226"/>
        <end position="260"/>
    </location>
</feature>
<accession>A0A1I0FGR4</accession>
<evidence type="ECO:0000256" key="1">
    <source>
        <dbReference type="SAM" id="MobiDB-lite"/>
    </source>
</evidence>
<organism evidence="3 4">
    <name type="scientific">Thorsellia anophelis DSM 18579</name>
    <dbReference type="NCBI Taxonomy" id="1123402"/>
    <lineage>
        <taxon>Bacteria</taxon>
        <taxon>Pseudomonadati</taxon>
        <taxon>Pseudomonadota</taxon>
        <taxon>Gammaproteobacteria</taxon>
        <taxon>Enterobacterales</taxon>
        <taxon>Thorselliaceae</taxon>
        <taxon>Thorsellia</taxon>
    </lineage>
</organism>
<dbReference type="GO" id="GO:0120147">
    <property type="term" value="F:formylglycine-generating oxidase activity"/>
    <property type="evidence" value="ECO:0007669"/>
    <property type="project" value="TreeGrafter"/>
</dbReference>
<sequence length="301" mass="34390">MHNRKRLLLLMPISLILQGCDSGPSQAEKAFAESVLKDMVPIEGGSYEMGDFIGVYTVGGVPDNKPIHAVNLADFKISAYLTTWEQYEQYAKLRGVHVKKISTTWEMMNTVENRNAPTMAASVTWQEAQDYCRWLGKMTHQDIDLPSEAQWEFVARNRGQKVYFPTDNGKFEMGRNIQAEQDAAPVGKFPPNPLGIYDLVTDGTEWMFDWYDKDYYQYSKTDNPAWPSSGNQKVTRSYHGKNPDQKFTTKRGHINPSTQDDPEILAMYRKEDAIDLGYAFRCVIHSVPLVPNERVVEETKK</sequence>
<reference evidence="4" key="1">
    <citation type="submission" date="2016-10" db="EMBL/GenBank/DDBJ databases">
        <authorList>
            <person name="Varghese N."/>
            <person name="Submissions S."/>
        </authorList>
    </citation>
    <scope>NUCLEOTIDE SEQUENCE [LARGE SCALE GENOMIC DNA]</scope>
    <source>
        <strain evidence="4">DSM 18579</strain>
    </source>
</reference>
<dbReference type="PROSITE" id="PS51257">
    <property type="entry name" value="PROKAR_LIPOPROTEIN"/>
    <property type="match status" value="1"/>
</dbReference>
<dbReference type="InterPro" id="IPR016187">
    <property type="entry name" value="CTDL_fold"/>
</dbReference>
<dbReference type="InterPro" id="IPR005532">
    <property type="entry name" value="SUMF_dom"/>
</dbReference>
<evidence type="ECO:0000313" key="3">
    <source>
        <dbReference type="EMBL" id="SET57405.1"/>
    </source>
</evidence>
<evidence type="ECO:0000313" key="4">
    <source>
        <dbReference type="Proteomes" id="UP000242642"/>
    </source>
</evidence>
<dbReference type="AlphaFoldDB" id="A0A1I0FGR4"/>
<feature type="compositionally biased region" description="Polar residues" evidence="1">
    <location>
        <begin position="226"/>
        <end position="235"/>
    </location>
</feature>
<dbReference type="PANTHER" id="PTHR23150:SF19">
    <property type="entry name" value="FORMYLGLYCINE-GENERATING ENZYME"/>
    <property type="match status" value="1"/>
</dbReference>
<proteinExistence type="predicted"/>
<evidence type="ECO:0000259" key="2">
    <source>
        <dbReference type="Pfam" id="PF03781"/>
    </source>
</evidence>
<keyword evidence="4" id="KW-1185">Reference proteome</keyword>
<dbReference type="InterPro" id="IPR051043">
    <property type="entry name" value="Sulfatase_Mod_Factor_Kinase"/>
</dbReference>
<dbReference type="EMBL" id="FOHV01000041">
    <property type="protein sequence ID" value="SET57405.1"/>
    <property type="molecule type" value="Genomic_DNA"/>
</dbReference>
<dbReference type="Proteomes" id="UP000242642">
    <property type="component" value="Unassembled WGS sequence"/>
</dbReference>
<dbReference type="Gene3D" id="3.90.1580.10">
    <property type="entry name" value="paralog of FGE (formylglycine-generating enzyme)"/>
    <property type="match status" value="1"/>
</dbReference>
<dbReference type="PANTHER" id="PTHR23150">
    <property type="entry name" value="SULFATASE MODIFYING FACTOR 1, 2"/>
    <property type="match status" value="1"/>
</dbReference>
<feature type="domain" description="Sulfatase-modifying factor enzyme-like" evidence="2">
    <location>
        <begin position="37"/>
        <end position="251"/>
    </location>
</feature>
<name>A0A1I0FGR4_9GAMM</name>
<gene>
    <name evidence="3" type="ORF">SAMN02583745_02765</name>
</gene>
<dbReference type="OrthoDB" id="9768004at2"/>
<protein>
    <submittedName>
        <fullName evidence="3">Formylglycine-generating enzyme, required for sulfatase activity, contains SUMF1/FGE domain</fullName>
    </submittedName>
</protein>
<dbReference type="InterPro" id="IPR042095">
    <property type="entry name" value="SUMF_sf"/>
</dbReference>
<dbReference type="Pfam" id="PF03781">
    <property type="entry name" value="FGE-sulfatase"/>
    <property type="match status" value="1"/>
</dbReference>